<dbReference type="PANTHER" id="PTHR33074">
    <property type="entry name" value="EXPRESSED PROTEIN-RELATED"/>
    <property type="match status" value="1"/>
</dbReference>
<evidence type="ECO:0000313" key="3">
    <source>
        <dbReference type="Proteomes" id="UP000032180"/>
    </source>
</evidence>
<dbReference type="AlphaFoldDB" id="A0A0D9XTB8"/>
<accession>A0A0D9XTB8</accession>
<reference evidence="3" key="2">
    <citation type="submission" date="2013-12" db="EMBL/GenBank/DDBJ databases">
        <authorList>
            <person name="Yu Y."/>
            <person name="Lee S."/>
            <person name="de Baynast K."/>
            <person name="Wissotski M."/>
            <person name="Liu L."/>
            <person name="Talag J."/>
            <person name="Goicoechea J."/>
            <person name="Angelova A."/>
            <person name="Jetty R."/>
            <person name="Kudrna D."/>
            <person name="Golser W."/>
            <person name="Rivera L."/>
            <person name="Zhang J."/>
            <person name="Wing R."/>
        </authorList>
    </citation>
    <scope>NUCLEOTIDE SEQUENCE</scope>
</reference>
<dbReference type="Gramene" id="LPERR11G13950.1">
    <property type="protein sequence ID" value="LPERR11G13950.1"/>
    <property type="gene ID" value="LPERR11G13950"/>
</dbReference>
<keyword evidence="3" id="KW-1185">Reference proteome</keyword>
<sequence>MAAECPTSWGGQPMRVAIDRAAPPATSFVRYDESATAGVHVVAAHGDSVLLAVTIPKNKFQLRFPLHDPSNVSNNTNYFVYKAGAAACGAGQPPSLSRLPACEIPMTERHCDYEDMVYPRERHFGQINTGILRLRGCSSLTPLMAQLLPSFDAPFDTADLCVLRPGSQNWELKTEVPIVHHNGGGEGEGEERRHDLERWTPIPSKKNDFDDDIKKQPRWHYNRSIGAGGSAADTVKFVSIDNRCCCGAPVTTSLCAHSSSAFMVTMWTLSLKKTRGEPMVWVKDSVLDCEELWALLAASGKGITQVDVVSPIVSLENPDVVCFMAYHDGQDGEREMWTLEIDMARKRLMSVVPYPPHSNRWVHRGLHLPAKLHG</sequence>
<evidence type="ECO:0000313" key="2">
    <source>
        <dbReference type="EnsemblPlants" id="LPERR11G13950.1"/>
    </source>
</evidence>
<name>A0A0D9XTB8_9ORYZ</name>
<organism evidence="2 3">
    <name type="scientific">Leersia perrieri</name>
    <dbReference type="NCBI Taxonomy" id="77586"/>
    <lineage>
        <taxon>Eukaryota</taxon>
        <taxon>Viridiplantae</taxon>
        <taxon>Streptophyta</taxon>
        <taxon>Embryophyta</taxon>
        <taxon>Tracheophyta</taxon>
        <taxon>Spermatophyta</taxon>
        <taxon>Magnoliopsida</taxon>
        <taxon>Liliopsida</taxon>
        <taxon>Poales</taxon>
        <taxon>Poaceae</taxon>
        <taxon>BOP clade</taxon>
        <taxon>Oryzoideae</taxon>
        <taxon>Oryzeae</taxon>
        <taxon>Oryzinae</taxon>
        <taxon>Leersia</taxon>
    </lineage>
</organism>
<dbReference type="Proteomes" id="UP000032180">
    <property type="component" value="Chromosome 11"/>
</dbReference>
<dbReference type="PANTHER" id="PTHR33074:SF76">
    <property type="entry name" value="OS11G0569701 PROTEIN"/>
    <property type="match status" value="1"/>
</dbReference>
<protein>
    <recommendedName>
        <fullName evidence="1">DUF1618 domain-containing protein</fullName>
    </recommendedName>
</protein>
<proteinExistence type="predicted"/>
<feature type="domain" description="DUF1618" evidence="1">
    <location>
        <begin position="200"/>
        <end position="322"/>
    </location>
</feature>
<evidence type="ECO:0000259" key="1">
    <source>
        <dbReference type="Pfam" id="PF07762"/>
    </source>
</evidence>
<dbReference type="eggNOG" id="ENOG502R44Z">
    <property type="taxonomic scope" value="Eukaryota"/>
</dbReference>
<dbReference type="Pfam" id="PF07762">
    <property type="entry name" value="DUF1618"/>
    <property type="match status" value="1"/>
</dbReference>
<reference evidence="2 3" key="1">
    <citation type="submission" date="2012-08" db="EMBL/GenBank/DDBJ databases">
        <title>Oryza genome evolution.</title>
        <authorList>
            <person name="Wing R.A."/>
        </authorList>
    </citation>
    <scope>NUCLEOTIDE SEQUENCE</scope>
</reference>
<dbReference type="InterPro" id="IPR011676">
    <property type="entry name" value="DUF1618"/>
</dbReference>
<dbReference type="HOGENOM" id="CLU_019112_4_1_1"/>
<dbReference type="EnsemblPlants" id="LPERR11G13950.1">
    <property type="protein sequence ID" value="LPERR11G13950.1"/>
    <property type="gene ID" value="LPERR11G13950"/>
</dbReference>
<reference evidence="2" key="3">
    <citation type="submission" date="2015-04" db="UniProtKB">
        <authorList>
            <consortium name="EnsemblPlants"/>
        </authorList>
    </citation>
    <scope>IDENTIFICATION</scope>
</reference>